<dbReference type="RefSeq" id="WP_249751385.1">
    <property type="nucleotide sequence ID" value="NZ_CP097298.1"/>
</dbReference>
<proteinExistence type="predicted"/>
<organism evidence="2 3">
    <name type="scientific">Brevundimonas albigilva</name>
    <dbReference type="NCBI Taxonomy" id="1312364"/>
    <lineage>
        <taxon>Bacteria</taxon>
        <taxon>Pseudomonadati</taxon>
        <taxon>Pseudomonadota</taxon>
        <taxon>Alphaproteobacteria</taxon>
        <taxon>Caulobacterales</taxon>
        <taxon>Caulobacteraceae</taxon>
        <taxon>Brevundimonas</taxon>
    </lineage>
</organism>
<reference evidence="2" key="1">
    <citation type="submission" date="2022-05" db="EMBL/GenBank/DDBJ databases">
        <title>Brevundimonas albigilva TT17 genome sequence.</title>
        <authorList>
            <person name="Lee K."/>
            <person name="Son H."/>
        </authorList>
    </citation>
    <scope>NUCLEOTIDE SEQUENCE</scope>
    <source>
        <strain evidence="2">TT17</strain>
    </source>
</reference>
<evidence type="ECO:0000256" key="1">
    <source>
        <dbReference type="SAM" id="Phobius"/>
    </source>
</evidence>
<evidence type="ECO:0000313" key="3">
    <source>
        <dbReference type="Proteomes" id="UP001055429"/>
    </source>
</evidence>
<keyword evidence="1" id="KW-0812">Transmembrane</keyword>
<feature type="transmembrane region" description="Helical" evidence="1">
    <location>
        <begin position="165"/>
        <end position="186"/>
    </location>
</feature>
<dbReference type="EMBL" id="CP097649">
    <property type="protein sequence ID" value="URI15778.1"/>
    <property type="molecule type" value="Genomic_DNA"/>
</dbReference>
<evidence type="ECO:0000313" key="2">
    <source>
        <dbReference type="EMBL" id="URI15778.1"/>
    </source>
</evidence>
<feature type="transmembrane region" description="Helical" evidence="1">
    <location>
        <begin position="101"/>
        <end position="120"/>
    </location>
</feature>
<protein>
    <recommendedName>
        <fullName evidence="4">Permease</fullName>
    </recommendedName>
</protein>
<evidence type="ECO:0008006" key="4">
    <source>
        <dbReference type="Google" id="ProtNLM"/>
    </source>
</evidence>
<name>A0ABY4SNF6_9CAUL</name>
<gene>
    <name evidence="2" type="ORF">M8231_01935</name>
</gene>
<keyword evidence="1" id="KW-0472">Membrane</keyword>
<feature type="transmembrane region" description="Helical" evidence="1">
    <location>
        <begin position="140"/>
        <end position="159"/>
    </location>
</feature>
<feature type="transmembrane region" description="Helical" evidence="1">
    <location>
        <begin position="198"/>
        <end position="221"/>
    </location>
</feature>
<keyword evidence="1" id="KW-1133">Transmembrane helix</keyword>
<dbReference type="Proteomes" id="UP001055429">
    <property type="component" value="Chromosome"/>
</dbReference>
<sequence>MDLLKILRSFEEFIFEATSWLIFYPMTLWRVVRDPLAAMEYSDREQGDPEERRYDDALSPPLFLLATLVLVNLVALAAHVPPPPEASEAMKAVAASPQNLILFRSLAFSLIPLVAAASLLHRQGRRISRETLRAPFYAQCYLAALCAASVSIGTVVFQRPELPNAVGAAIIAGGFLWFQAVQTAWFRRRLAVGWVKAALLGLWATVRALAYLLALLIPIAML</sequence>
<accession>A0ABY4SNF6</accession>
<keyword evidence="3" id="KW-1185">Reference proteome</keyword>
<feature type="transmembrane region" description="Helical" evidence="1">
    <location>
        <begin position="62"/>
        <end position="81"/>
    </location>
</feature>